<reference evidence="1 2" key="1">
    <citation type="journal article" date="2021" name="Commun. Biol.">
        <title>Genomic insights into the host specific adaptation of the Pneumocystis genus.</title>
        <authorList>
            <person name="Cisse O.H."/>
            <person name="Ma L."/>
            <person name="Dekker J.P."/>
            <person name="Khil P.P."/>
            <person name="Youn J.-H."/>
            <person name="Brenchley J.M."/>
            <person name="Blair R."/>
            <person name="Pahar B."/>
            <person name="Chabe M."/>
            <person name="Van Rompay K.K.A."/>
            <person name="Keesler R."/>
            <person name="Sukura A."/>
            <person name="Hirsch V."/>
            <person name="Kutty G."/>
            <person name="Liu Y."/>
            <person name="Peng L."/>
            <person name="Chen J."/>
            <person name="Song J."/>
            <person name="Weissenbacher-Lang C."/>
            <person name="Xu J."/>
            <person name="Upham N.S."/>
            <person name="Stajich J.E."/>
            <person name="Cuomo C.A."/>
            <person name="Cushion M.T."/>
            <person name="Kovacs J.A."/>
        </authorList>
    </citation>
    <scope>NUCLEOTIDE SEQUENCE [LARGE SCALE GENOMIC DNA]</scope>
    <source>
        <strain evidence="1 2">RABM</strain>
    </source>
</reference>
<sequence>MWSPPRSPVVIFFYKVVLIFLQITFTIWSRLYILCFTINEYISAITKYHHRTPQIIKRDVGKLKKIPHHLAIILEYKKDGGLELLIHQVAELSCWCVSSGIKILTIYEKEGRMKEYQSVTHRTISQRLQSYFGRSRHNIKIRSPYVSVFSSDDVSNDKKIDYPVGKKISQATLIMIIKHIPRP</sequence>
<evidence type="ECO:0000313" key="2">
    <source>
        <dbReference type="Proteomes" id="UP000768646"/>
    </source>
</evidence>
<dbReference type="EMBL" id="JABTEG010000005">
    <property type="protein sequence ID" value="KAG4305057.1"/>
    <property type="molecule type" value="Genomic_DNA"/>
</dbReference>
<organism evidence="1 2">
    <name type="scientific">Pneumocystis oryctolagi</name>
    <dbReference type="NCBI Taxonomy" id="42067"/>
    <lineage>
        <taxon>Eukaryota</taxon>
        <taxon>Fungi</taxon>
        <taxon>Dikarya</taxon>
        <taxon>Ascomycota</taxon>
        <taxon>Taphrinomycotina</taxon>
        <taxon>Pneumocystomycetes</taxon>
        <taxon>Pneumocystaceae</taxon>
        <taxon>Pneumocystis</taxon>
    </lineage>
</organism>
<gene>
    <name evidence="1" type="ORF">PORY_001732</name>
</gene>
<name>A0ACB7CBE8_9ASCO</name>
<proteinExistence type="predicted"/>
<keyword evidence="2" id="KW-1185">Reference proteome</keyword>
<protein>
    <submittedName>
        <fullName evidence="1">Uncharacterized protein</fullName>
    </submittedName>
</protein>
<evidence type="ECO:0000313" key="1">
    <source>
        <dbReference type="EMBL" id="KAG4305057.1"/>
    </source>
</evidence>
<accession>A0ACB7CBE8</accession>
<comment type="caution">
    <text evidence="1">The sequence shown here is derived from an EMBL/GenBank/DDBJ whole genome shotgun (WGS) entry which is preliminary data.</text>
</comment>
<dbReference type="Proteomes" id="UP000768646">
    <property type="component" value="Unassembled WGS sequence"/>
</dbReference>